<feature type="domain" description="Thioredoxin" evidence="1">
    <location>
        <begin position="17"/>
        <end position="82"/>
    </location>
</feature>
<organism evidence="2 3">
    <name type="scientific">Candidatus Glomeribacter gigasporarum BEG34</name>
    <dbReference type="NCBI Taxonomy" id="1070319"/>
    <lineage>
        <taxon>Bacteria</taxon>
        <taxon>Pseudomonadati</taxon>
        <taxon>Pseudomonadota</taxon>
        <taxon>Betaproteobacteria</taxon>
        <taxon>Burkholderiales</taxon>
        <taxon>Burkholderiaceae</taxon>
        <taxon>Candidatus Glomeribacter</taxon>
    </lineage>
</organism>
<dbReference type="InterPro" id="IPR036249">
    <property type="entry name" value="Thioredoxin-like_sf"/>
</dbReference>
<dbReference type="AlphaFoldDB" id="G2J7I8"/>
<proteinExistence type="predicted"/>
<gene>
    <name evidence="2" type="ORF">CAGGBEG34_180037</name>
</gene>
<keyword evidence="3" id="KW-1185">Reference proteome</keyword>
<dbReference type="RefSeq" id="WP_006682019.1">
    <property type="nucleotide sequence ID" value="NZ_CAFB01000034.1"/>
</dbReference>
<evidence type="ECO:0000313" key="2">
    <source>
        <dbReference type="EMBL" id="CCD28733.1"/>
    </source>
</evidence>
<dbReference type="OrthoDB" id="8521206at2"/>
<evidence type="ECO:0000313" key="3">
    <source>
        <dbReference type="Proteomes" id="UP000054051"/>
    </source>
</evidence>
<sequence length="125" mass="14141">MPAYDLDSDARTIAARLAAPDTLLVACLCAAWCDTCRAYRTTFDALAGLYPGICFVWIDIETHADRIETLEIENFPTILIEDAHRTRFFGVVPAKKRILERLIRHFMAEERMQGDAAPSLRPMLV</sequence>
<name>G2J7I8_9BURK</name>
<dbReference type="InterPro" id="IPR013766">
    <property type="entry name" value="Thioredoxin_domain"/>
</dbReference>
<dbReference type="eggNOG" id="COG0526">
    <property type="taxonomic scope" value="Bacteria"/>
</dbReference>
<dbReference type="CDD" id="cd02947">
    <property type="entry name" value="TRX_family"/>
    <property type="match status" value="1"/>
</dbReference>
<dbReference type="STRING" id="1070319.CAGGBEG34_180037"/>
<comment type="caution">
    <text evidence="2">The sequence shown here is derived from an EMBL/GenBank/DDBJ whole genome shotgun (WGS) entry which is preliminary data.</text>
</comment>
<dbReference type="EMBL" id="CAFB01000034">
    <property type="protein sequence ID" value="CCD28733.1"/>
    <property type="molecule type" value="Genomic_DNA"/>
</dbReference>
<reference evidence="2 3" key="1">
    <citation type="submission" date="2011-08" db="EMBL/GenBank/DDBJ databases">
        <title>The genome of the obligate endobacterium of an arbuscular mycorrhizal fungus reveals an interphylum network of nutritional interactions.</title>
        <authorList>
            <person name="Ghignone S."/>
            <person name="Salvioli A."/>
            <person name="Anca I."/>
            <person name="Lumini E."/>
            <person name="Ortu G."/>
            <person name="Petiti L."/>
            <person name="Cruveiller S."/>
            <person name="Bianciotto V."/>
            <person name="Piffanelli P."/>
            <person name="Lanfranco L."/>
            <person name="Bonfante P."/>
        </authorList>
    </citation>
    <scope>NUCLEOTIDE SEQUENCE [LARGE SCALE GENOMIC DNA]</scope>
    <source>
        <strain evidence="2 3">BEG34</strain>
    </source>
</reference>
<evidence type="ECO:0000259" key="1">
    <source>
        <dbReference type="Pfam" id="PF00085"/>
    </source>
</evidence>
<dbReference type="Gene3D" id="3.40.30.10">
    <property type="entry name" value="Glutaredoxin"/>
    <property type="match status" value="1"/>
</dbReference>
<accession>G2J7I8</accession>
<dbReference type="SUPFAM" id="SSF52833">
    <property type="entry name" value="Thioredoxin-like"/>
    <property type="match status" value="1"/>
</dbReference>
<dbReference type="Pfam" id="PF00085">
    <property type="entry name" value="Thioredoxin"/>
    <property type="match status" value="1"/>
</dbReference>
<dbReference type="Proteomes" id="UP000054051">
    <property type="component" value="Unassembled WGS sequence"/>
</dbReference>
<protein>
    <submittedName>
        <fullName evidence="2">Putative thioredoxin domain</fullName>
    </submittedName>
</protein>